<feature type="transmembrane region" description="Helical" evidence="6">
    <location>
        <begin position="341"/>
        <end position="363"/>
    </location>
</feature>
<dbReference type="Pfam" id="PF13520">
    <property type="entry name" value="AA_permease_2"/>
    <property type="match status" value="1"/>
</dbReference>
<dbReference type="InterPro" id="IPR006016">
    <property type="entry name" value="UspA"/>
</dbReference>
<evidence type="ECO:0000256" key="5">
    <source>
        <dbReference type="ARBA" id="ARBA00023136"/>
    </source>
</evidence>
<dbReference type="OrthoDB" id="200469at2157"/>
<dbReference type="InterPro" id="IPR002293">
    <property type="entry name" value="AA/rel_permease1"/>
</dbReference>
<dbReference type="SUPFAM" id="SSF52402">
    <property type="entry name" value="Adenine nucleotide alpha hydrolases-like"/>
    <property type="match status" value="1"/>
</dbReference>
<evidence type="ECO:0000259" key="7">
    <source>
        <dbReference type="Pfam" id="PF00582"/>
    </source>
</evidence>
<feature type="domain" description="UspA" evidence="7">
    <location>
        <begin position="469"/>
        <end position="592"/>
    </location>
</feature>
<feature type="transmembrane region" description="Helical" evidence="6">
    <location>
        <begin position="111"/>
        <end position="133"/>
    </location>
</feature>
<dbReference type="GO" id="GO:0022857">
    <property type="term" value="F:transmembrane transporter activity"/>
    <property type="evidence" value="ECO:0007669"/>
    <property type="project" value="InterPro"/>
</dbReference>
<evidence type="ECO:0000313" key="9">
    <source>
        <dbReference type="Proteomes" id="UP000186914"/>
    </source>
</evidence>
<keyword evidence="3 6" id="KW-0812">Transmembrane</keyword>
<gene>
    <name evidence="8" type="ORF">SAMN05421858_4115</name>
</gene>
<feature type="transmembrane region" description="Helical" evidence="6">
    <location>
        <begin position="219"/>
        <end position="240"/>
    </location>
</feature>
<dbReference type="PANTHER" id="PTHR42770">
    <property type="entry name" value="AMINO ACID TRANSPORTER-RELATED"/>
    <property type="match status" value="1"/>
</dbReference>
<feature type="transmembrane region" description="Helical" evidence="6">
    <location>
        <begin position="41"/>
        <end position="59"/>
    </location>
</feature>
<keyword evidence="5 6" id="KW-0472">Membrane</keyword>
<dbReference type="RefSeq" id="WP_076432089.1">
    <property type="nucleotide sequence ID" value="NZ_FTNO01000005.1"/>
</dbReference>
<organism evidence="8 9">
    <name type="scientific">Haladaptatus litoreus</name>
    <dbReference type="NCBI Taxonomy" id="553468"/>
    <lineage>
        <taxon>Archaea</taxon>
        <taxon>Methanobacteriati</taxon>
        <taxon>Methanobacteriota</taxon>
        <taxon>Stenosarchaea group</taxon>
        <taxon>Halobacteria</taxon>
        <taxon>Halobacteriales</taxon>
        <taxon>Haladaptataceae</taxon>
        <taxon>Haladaptatus</taxon>
    </lineage>
</organism>
<feature type="transmembrane region" description="Helical" evidence="6">
    <location>
        <begin position="397"/>
        <end position="416"/>
    </location>
</feature>
<evidence type="ECO:0000313" key="8">
    <source>
        <dbReference type="EMBL" id="SIR84372.1"/>
    </source>
</evidence>
<sequence length="731" mass="77692">MVKTLERDLGLGAVFAISIGAMIGSGIFILPALALKIAGPAVIFAYLLAGVLVVPAALSKSEMATAMPEAGGTYIYIERGMGPILGTIAGVGTWFSLSFKSALALVGGVPYLVLLFDLPVKPVALGLAAFLILVNMLGAKQTGRLQVGIVVIMLAALGWFVAGSAGSTQTTNYEPFFVGGLEGLLAATGLVFVSYAGVTKVASVAEEVEDPGKNIPLGILGSLAFTTLLYVAIVAVMVGVTEAGSIAGSDTPVAVAAEATLGQAGVWAVIGAAILALVSTANAGVLSSSRYPFAMSRDKLAPPSFATINDRFGTPVSAITLTGVVVLLLIAFVPILEIAKLASAFQILVFVLVNLAVVAFRHGAADYEPVFESPLYPWMQGFGVISGLLLLTQMGLVPLVGAAIIIVGSIIWYIVYARPRIEREGVATDVVRRRVGKNVLAETETLMTGESVTERNGNEILVALTRDVELERERSLLRLAADLARPDDGRLIVVRFDEVPDQAPLDHAAEVQSPADVRFEEQTDTLADELDVEVEYGEIVSHDTKRAIVNFASERDVSAVVAEHERLRLRSRLLADPIDWVVRHAPCDVLLVENRGYDRPQQVVLSSEGGPYDPTTVAVADAIARETGGRVTLQFSMADGQSNQRQQTIEEYQAELAELLSASVSANVVRSDGGDNIPNPEVVIRRGVVTRVWGGSDSQERTAVDCTEVTVYPHESRRPGLLRRLVDRIVF</sequence>
<proteinExistence type="predicted"/>
<comment type="subcellular location">
    <subcellularLocation>
        <location evidence="1">Cell membrane</location>
        <topology evidence="1">Multi-pass membrane protein</topology>
    </subcellularLocation>
</comment>
<feature type="transmembrane region" description="Helical" evidence="6">
    <location>
        <begin position="12"/>
        <end position="35"/>
    </location>
</feature>
<feature type="transmembrane region" description="Helical" evidence="6">
    <location>
        <begin position="266"/>
        <end position="291"/>
    </location>
</feature>
<evidence type="ECO:0000256" key="6">
    <source>
        <dbReference type="SAM" id="Phobius"/>
    </source>
</evidence>
<reference evidence="9" key="1">
    <citation type="submission" date="2017-01" db="EMBL/GenBank/DDBJ databases">
        <authorList>
            <person name="Varghese N."/>
            <person name="Submissions S."/>
        </authorList>
    </citation>
    <scope>NUCLEOTIDE SEQUENCE [LARGE SCALE GENOMIC DNA]</scope>
    <source>
        <strain evidence="9">CGMCC 1.7737</strain>
    </source>
</reference>
<dbReference type="Proteomes" id="UP000186914">
    <property type="component" value="Unassembled WGS sequence"/>
</dbReference>
<dbReference type="Gene3D" id="1.20.1740.10">
    <property type="entry name" value="Amino acid/polyamine transporter I"/>
    <property type="match status" value="1"/>
</dbReference>
<feature type="transmembrane region" description="Helical" evidence="6">
    <location>
        <begin position="80"/>
        <end position="99"/>
    </location>
</feature>
<evidence type="ECO:0000256" key="2">
    <source>
        <dbReference type="ARBA" id="ARBA00022475"/>
    </source>
</evidence>
<name>A0A1N7E8A5_9EURY</name>
<keyword evidence="4 6" id="KW-1133">Transmembrane helix</keyword>
<keyword evidence="2" id="KW-1003">Cell membrane</keyword>
<dbReference type="AlphaFoldDB" id="A0A1N7E8A5"/>
<dbReference type="PANTHER" id="PTHR42770:SF11">
    <property type="entry name" value="INNER MEMBRANE TRANSPORT PROTEIN YBAT"/>
    <property type="match status" value="1"/>
</dbReference>
<dbReference type="InterPro" id="IPR050367">
    <property type="entry name" value="APC_superfamily"/>
</dbReference>
<dbReference type="GO" id="GO:0005886">
    <property type="term" value="C:plasma membrane"/>
    <property type="evidence" value="ECO:0007669"/>
    <property type="project" value="UniProtKB-SubCell"/>
</dbReference>
<dbReference type="EMBL" id="FTNO01000005">
    <property type="protein sequence ID" value="SIR84372.1"/>
    <property type="molecule type" value="Genomic_DNA"/>
</dbReference>
<accession>A0A1N7E8A5</accession>
<feature type="transmembrane region" description="Helical" evidence="6">
    <location>
        <begin position="145"/>
        <end position="164"/>
    </location>
</feature>
<evidence type="ECO:0000256" key="3">
    <source>
        <dbReference type="ARBA" id="ARBA00022692"/>
    </source>
</evidence>
<dbReference type="Gene3D" id="3.40.50.12370">
    <property type="match status" value="1"/>
</dbReference>
<dbReference type="Pfam" id="PF00582">
    <property type="entry name" value="Usp"/>
    <property type="match status" value="1"/>
</dbReference>
<feature type="transmembrane region" description="Helical" evidence="6">
    <location>
        <begin position="176"/>
        <end position="198"/>
    </location>
</feature>
<evidence type="ECO:0000256" key="4">
    <source>
        <dbReference type="ARBA" id="ARBA00022989"/>
    </source>
</evidence>
<feature type="transmembrane region" description="Helical" evidence="6">
    <location>
        <begin position="312"/>
        <end position="335"/>
    </location>
</feature>
<evidence type="ECO:0000256" key="1">
    <source>
        <dbReference type="ARBA" id="ARBA00004651"/>
    </source>
</evidence>
<keyword evidence="9" id="KW-1185">Reference proteome</keyword>
<protein>
    <submittedName>
        <fullName evidence="8">Amino acid/polyamine/organocation transporter, APC superfamily</fullName>
    </submittedName>
</protein>